<dbReference type="Proteomes" id="UP000499080">
    <property type="component" value="Unassembled WGS sequence"/>
</dbReference>
<keyword evidence="1" id="KW-0812">Transmembrane</keyword>
<evidence type="ECO:0000313" key="3">
    <source>
        <dbReference type="Proteomes" id="UP000499080"/>
    </source>
</evidence>
<reference evidence="2 3" key="1">
    <citation type="journal article" date="2019" name="Sci. Rep.">
        <title>Orb-weaving spider Araneus ventricosus genome elucidates the spidroin gene catalogue.</title>
        <authorList>
            <person name="Kono N."/>
            <person name="Nakamura H."/>
            <person name="Ohtoshi R."/>
            <person name="Moran D.A.P."/>
            <person name="Shinohara A."/>
            <person name="Yoshida Y."/>
            <person name="Fujiwara M."/>
            <person name="Mori M."/>
            <person name="Tomita M."/>
            <person name="Arakawa K."/>
        </authorList>
    </citation>
    <scope>NUCLEOTIDE SEQUENCE [LARGE SCALE GENOMIC DNA]</scope>
</reference>
<proteinExistence type="predicted"/>
<keyword evidence="1" id="KW-0472">Membrane</keyword>
<sequence length="91" mass="10314">MNLTTRLRRPQRHTVLTTLLILSSWLMIWHGLLRPTGILISECFVFLAQVIRGNNDSILLVDLAGVSFDRAEFIALISEIGFRFPCSGNTR</sequence>
<evidence type="ECO:0000256" key="1">
    <source>
        <dbReference type="SAM" id="Phobius"/>
    </source>
</evidence>
<gene>
    <name evidence="2" type="ORF">AVEN_5476_1</name>
</gene>
<keyword evidence="1" id="KW-1133">Transmembrane helix</keyword>
<protein>
    <submittedName>
        <fullName evidence="2">Uncharacterized protein</fullName>
    </submittedName>
</protein>
<keyword evidence="3" id="KW-1185">Reference proteome</keyword>
<comment type="caution">
    <text evidence="2">The sequence shown here is derived from an EMBL/GenBank/DDBJ whole genome shotgun (WGS) entry which is preliminary data.</text>
</comment>
<organism evidence="2 3">
    <name type="scientific">Araneus ventricosus</name>
    <name type="common">Orbweaver spider</name>
    <name type="synonym">Epeira ventricosa</name>
    <dbReference type="NCBI Taxonomy" id="182803"/>
    <lineage>
        <taxon>Eukaryota</taxon>
        <taxon>Metazoa</taxon>
        <taxon>Ecdysozoa</taxon>
        <taxon>Arthropoda</taxon>
        <taxon>Chelicerata</taxon>
        <taxon>Arachnida</taxon>
        <taxon>Araneae</taxon>
        <taxon>Araneomorphae</taxon>
        <taxon>Entelegynae</taxon>
        <taxon>Araneoidea</taxon>
        <taxon>Araneidae</taxon>
        <taxon>Araneus</taxon>
    </lineage>
</organism>
<dbReference type="EMBL" id="BGPR01006478">
    <property type="protein sequence ID" value="GBN19322.1"/>
    <property type="molecule type" value="Genomic_DNA"/>
</dbReference>
<dbReference type="AlphaFoldDB" id="A0A4Y2LXX9"/>
<accession>A0A4Y2LXX9</accession>
<name>A0A4Y2LXX9_ARAVE</name>
<feature type="transmembrane region" description="Helical" evidence="1">
    <location>
        <begin position="12"/>
        <end position="32"/>
    </location>
</feature>
<evidence type="ECO:0000313" key="2">
    <source>
        <dbReference type="EMBL" id="GBN19322.1"/>
    </source>
</evidence>